<evidence type="ECO:0000256" key="1">
    <source>
        <dbReference type="SAM" id="Phobius"/>
    </source>
</evidence>
<keyword evidence="2" id="KW-1185">Reference proteome</keyword>
<keyword evidence="1" id="KW-1133">Transmembrane helix</keyword>
<evidence type="ECO:0000313" key="2">
    <source>
        <dbReference type="Proteomes" id="UP000095283"/>
    </source>
</evidence>
<dbReference type="GO" id="GO:0005929">
    <property type="term" value="C:cilium"/>
    <property type="evidence" value="ECO:0007669"/>
    <property type="project" value="TreeGrafter"/>
</dbReference>
<dbReference type="PANTHER" id="PTHR24098">
    <property type="entry name" value="OUTER SEGMENT 5"/>
    <property type="match status" value="1"/>
</dbReference>
<dbReference type="InterPro" id="IPR027267">
    <property type="entry name" value="AH/BAR_dom_sf"/>
</dbReference>
<dbReference type="GO" id="GO:0030992">
    <property type="term" value="C:intraciliary transport particle B"/>
    <property type="evidence" value="ECO:0007669"/>
    <property type="project" value="TreeGrafter"/>
</dbReference>
<dbReference type="PANTHER" id="PTHR24098:SF0">
    <property type="entry name" value="OUTER SEGMENT 5"/>
    <property type="match status" value="1"/>
</dbReference>
<protein>
    <submittedName>
        <fullName evidence="3">WD_REPEATS_REGION domain-containing protein</fullName>
    </submittedName>
</protein>
<dbReference type="Proteomes" id="UP000095283">
    <property type="component" value="Unplaced"/>
</dbReference>
<dbReference type="WBParaSite" id="Hba_17687">
    <property type="protein sequence ID" value="Hba_17687"/>
    <property type="gene ID" value="Hba_17687"/>
</dbReference>
<feature type="transmembrane region" description="Helical" evidence="1">
    <location>
        <begin position="6"/>
        <end position="26"/>
    </location>
</feature>
<dbReference type="SUPFAM" id="SSF50978">
    <property type="entry name" value="WD40 repeat-like"/>
    <property type="match status" value="1"/>
</dbReference>
<keyword evidence="1" id="KW-0472">Membrane</keyword>
<dbReference type="AlphaFoldDB" id="A0A1I7XIW1"/>
<dbReference type="SUPFAM" id="SSF103657">
    <property type="entry name" value="BAR/IMD domain-like"/>
    <property type="match status" value="1"/>
</dbReference>
<sequence>MEVFSYSPFIAHIYHLFPCILVFTSIKMDFNFKKMASEAGGFFSRAKQANSKTSGGFSLEQNNQLKCLRDFVEAQMSFFAQSHQMMADLQRELSGSLSDSGIGLYSNSPPAVVRSGPAPITTAGGDLKTLTFRGSSAVLVSTLPAANLAKSVLADKMRLKVVHSRSPRHYESVCAVGWANSDEMVSCSDDHNLLRWNLIDMEATSVANVPSTLFPTSMHWFPRSAPKNTNFETFAMSSSDGKTNT</sequence>
<dbReference type="GO" id="GO:0060271">
    <property type="term" value="P:cilium assembly"/>
    <property type="evidence" value="ECO:0007669"/>
    <property type="project" value="TreeGrafter"/>
</dbReference>
<evidence type="ECO:0000313" key="3">
    <source>
        <dbReference type="WBParaSite" id="Hba_17687"/>
    </source>
</evidence>
<organism evidence="2 3">
    <name type="scientific">Heterorhabditis bacteriophora</name>
    <name type="common">Entomopathogenic nematode worm</name>
    <dbReference type="NCBI Taxonomy" id="37862"/>
    <lineage>
        <taxon>Eukaryota</taxon>
        <taxon>Metazoa</taxon>
        <taxon>Ecdysozoa</taxon>
        <taxon>Nematoda</taxon>
        <taxon>Chromadorea</taxon>
        <taxon>Rhabditida</taxon>
        <taxon>Rhabditina</taxon>
        <taxon>Rhabditomorpha</taxon>
        <taxon>Strongyloidea</taxon>
        <taxon>Heterorhabditidae</taxon>
        <taxon>Heterorhabditis</taxon>
    </lineage>
</organism>
<dbReference type="Gene3D" id="1.20.1270.60">
    <property type="entry name" value="Arfaptin homology (AH) domain/BAR domain"/>
    <property type="match status" value="1"/>
</dbReference>
<accession>A0A1I7XIW1</accession>
<reference evidence="3" key="1">
    <citation type="submission" date="2016-11" db="UniProtKB">
        <authorList>
            <consortium name="WormBaseParasite"/>
        </authorList>
    </citation>
    <scope>IDENTIFICATION</scope>
</reference>
<keyword evidence="1" id="KW-0812">Transmembrane</keyword>
<proteinExistence type="predicted"/>
<name>A0A1I7XIW1_HETBA</name>
<dbReference type="InterPro" id="IPR036322">
    <property type="entry name" value="WD40_repeat_dom_sf"/>
</dbReference>